<protein>
    <submittedName>
        <fullName evidence="1">Uncharacterized protein</fullName>
    </submittedName>
</protein>
<dbReference type="AlphaFoldDB" id="A0A4Z2E926"/>
<accession>A0A4Z2E926</accession>
<dbReference type="Proteomes" id="UP000314294">
    <property type="component" value="Unassembled WGS sequence"/>
</dbReference>
<sequence length="132" mass="14518">MWDREKGKEGEEGESGFVFGGRGSAMADICTAHGHLGWFIYPRPPDQASDLPEFVRLEGAPDYTTQFLTFHISSHFQLPASLHHSARPDPVQANDTPLHASVALTYGSVCLGQSARPRERRRGGARDANDEI</sequence>
<name>A0A4Z2E926_9TELE</name>
<evidence type="ECO:0000313" key="1">
    <source>
        <dbReference type="EMBL" id="TNN25024.1"/>
    </source>
</evidence>
<gene>
    <name evidence="1" type="ORF">EYF80_064849</name>
</gene>
<organism evidence="1 2">
    <name type="scientific">Liparis tanakae</name>
    <name type="common">Tanaka's snailfish</name>
    <dbReference type="NCBI Taxonomy" id="230148"/>
    <lineage>
        <taxon>Eukaryota</taxon>
        <taxon>Metazoa</taxon>
        <taxon>Chordata</taxon>
        <taxon>Craniata</taxon>
        <taxon>Vertebrata</taxon>
        <taxon>Euteleostomi</taxon>
        <taxon>Actinopterygii</taxon>
        <taxon>Neopterygii</taxon>
        <taxon>Teleostei</taxon>
        <taxon>Neoteleostei</taxon>
        <taxon>Acanthomorphata</taxon>
        <taxon>Eupercaria</taxon>
        <taxon>Perciformes</taxon>
        <taxon>Cottioidei</taxon>
        <taxon>Cottales</taxon>
        <taxon>Liparidae</taxon>
        <taxon>Liparis</taxon>
    </lineage>
</organism>
<dbReference type="EMBL" id="SRLO01013668">
    <property type="protein sequence ID" value="TNN25024.1"/>
    <property type="molecule type" value="Genomic_DNA"/>
</dbReference>
<keyword evidence="2" id="KW-1185">Reference proteome</keyword>
<comment type="caution">
    <text evidence="1">The sequence shown here is derived from an EMBL/GenBank/DDBJ whole genome shotgun (WGS) entry which is preliminary data.</text>
</comment>
<proteinExistence type="predicted"/>
<reference evidence="1 2" key="1">
    <citation type="submission" date="2019-03" db="EMBL/GenBank/DDBJ databases">
        <title>First draft genome of Liparis tanakae, snailfish: a comprehensive survey of snailfish specific genes.</title>
        <authorList>
            <person name="Kim W."/>
            <person name="Song I."/>
            <person name="Jeong J.-H."/>
            <person name="Kim D."/>
            <person name="Kim S."/>
            <person name="Ryu S."/>
            <person name="Song J.Y."/>
            <person name="Lee S.K."/>
        </authorList>
    </citation>
    <scope>NUCLEOTIDE SEQUENCE [LARGE SCALE GENOMIC DNA]</scope>
    <source>
        <tissue evidence="1">Muscle</tissue>
    </source>
</reference>
<evidence type="ECO:0000313" key="2">
    <source>
        <dbReference type="Proteomes" id="UP000314294"/>
    </source>
</evidence>